<evidence type="ECO:0000256" key="2">
    <source>
        <dbReference type="ARBA" id="ARBA00022723"/>
    </source>
</evidence>
<dbReference type="InterPro" id="IPR000268">
    <property type="entry name" value="RPABC5/Rpb10"/>
</dbReference>
<reference evidence="5" key="1">
    <citation type="journal article" date="2020" name="Nature">
        <title>Giant virus diversity and host interactions through global metagenomics.</title>
        <authorList>
            <person name="Schulz F."/>
            <person name="Roux S."/>
            <person name="Paez-Espino D."/>
            <person name="Jungbluth S."/>
            <person name="Walsh D.A."/>
            <person name="Denef V.J."/>
            <person name="McMahon K.D."/>
            <person name="Konstantinidis K.T."/>
            <person name="Eloe-Fadrosh E.A."/>
            <person name="Kyrpides N.C."/>
            <person name="Woyke T."/>
        </authorList>
    </citation>
    <scope>NUCLEOTIDE SEQUENCE</scope>
    <source>
        <strain evidence="5">GVMAG-M-3300021120-1</strain>
    </source>
</reference>
<dbReference type="GO" id="GO:0006366">
    <property type="term" value="P:transcription by RNA polymerase II"/>
    <property type="evidence" value="ECO:0007669"/>
    <property type="project" value="TreeGrafter"/>
</dbReference>
<dbReference type="EMBL" id="MN739418">
    <property type="protein sequence ID" value="QHT03832.1"/>
    <property type="molecule type" value="Genomic_DNA"/>
</dbReference>
<dbReference type="Gene3D" id="1.10.10.60">
    <property type="entry name" value="Homeodomain-like"/>
    <property type="match status" value="1"/>
</dbReference>
<dbReference type="InterPro" id="IPR023580">
    <property type="entry name" value="RNA_pol_su_RPB10"/>
</dbReference>
<keyword evidence="2" id="KW-0479">Metal-binding</keyword>
<dbReference type="GO" id="GO:0008270">
    <property type="term" value="F:zinc ion binding"/>
    <property type="evidence" value="ECO:0007669"/>
    <property type="project" value="TreeGrafter"/>
</dbReference>
<dbReference type="GO" id="GO:0006360">
    <property type="term" value="P:transcription by RNA polymerase I"/>
    <property type="evidence" value="ECO:0007669"/>
    <property type="project" value="TreeGrafter"/>
</dbReference>
<evidence type="ECO:0000256" key="4">
    <source>
        <dbReference type="ARBA" id="ARBA00023163"/>
    </source>
</evidence>
<dbReference type="GO" id="GO:0042797">
    <property type="term" value="P:tRNA transcription by RNA polymerase III"/>
    <property type="evidence" value="ECO:0007669"/>
    <property type="project" value="TreeGrafter"/>
</dbReference>
<dbReference type="PANTHER" id="PTHR23431">
    <property type="entry name" value="DNA-DIRECTED RNA POLYMERASES I, II, AND III SUBUNIT RPABC5 FAMILY MEMBER"/>
    <property type="match status" value="1"/>
</dbReference>
<dbReference type="GO" id="GO:0005666">
    <property type="term" value="C:RNA polymerase III complex"/>
    <property type="evidence" value="ECO:0007669"/>
    <property type="project" value="TreeGrafter"/>
</dbReference>
<dbReference type="GO" id="GO:0003899">
    <property type="term" value="F:DNA-directed RNA polymerase activity"/>
    <property type="evidence" value="ECO:0007669"/>
    <property type="project" value="InterPro"/>
</dbReference>
<dbReference type="PANTHER" id="PTHR23431:SF3">
    <property type="entry name" value="DNA-DIRECTED RNA POLYMERASES I, II, AND III SUBUNIT RPABC5"/>
    <property type="match status" value="1"/>
</dbReference>
<evidence type="ECO:0000256" key="1">
    <source>
        <dbReference type="ARBA" id="ARBA00022478"/>
    </source>
</evidence>
<accession>A0A6C0CI32</accession>
<dbReference type="Pfam" id="PF01194">
    <property type="entry name" value="RNA_pol_N"/>
    <property type="match status" value="1"/>
</dbReference>
<evidence type="ECO:0000313" key="5">
    <source>
        <dbReference type="EMBL" id="QHT03832.1"/>
    </source>
</evidence>
<organism evidence="5">
    <name type="scientific">viral metagenome</name>
    <dbReference type="NCBI Taxonomy" id="1070528"/>
    <lineage>
        <taxon>unclassified sequences</taxon>
        <taxon>metagenomes</taxon>
        <taxon>organismal metagenomes</taxon>
    </lineage>
</organism>
<dbReference type="GO" id="GO:0005665">
    <property type="term" value="C:RNA polymerase II, core complex"/>
    <property type="evidence" value="ECO:0007669"/>
    <property type="project" value="TreeGrafter"/>
</dbReference>
<keyword evidence="3" id="KW-0862">Zinc</keyword>
<evidence type="ECO:0000256" key="3">
    <source>
        <dbReference type="ARBA" id="ARBA00022833"/>
    </source>
</evidence>
<dbReference type="GO" id="GO:0003677">
    <property type="term" value="F:DNA binding"/>
    <property type="evidence" value="ECO:0007669"/>
    <property type="project" value="InterPro"/>
</dbReference>
<name>A0A6C0CI32_9ZZZZ</name>
<protein>
    <submittedName>
        <fullName evidence="5">Uncharacterized protein</fullName>
    </submittedName>
</protein>
<proteinExistence type="predicted"/>
<keyword evidence="4" id="KW-0804">Transcription</keyword>
<dbReference type="AlphaFoldDB" id="A0A6C0CI32"/>
<dbReference type="SUPFAM" id="SSF46924">
    <property type="entry name" value="RNA polymerase subunit RPB10"/>
    <property type="match status" value="1"/>
</dbReference>
<keyword evidence="1" id="KW-0240">DNA-directed RNA polymerase</keyword>
<sequence>MLIPIRCWTCNNPWLASRYLRYLELVEEYRKKEGRGVTEMEYLTPTTTKTAEGKALDELKVKKMCCRTKILTHVDLL</sequence>
<dbReference type="GO" id="GO:0005736">
    <property type="term" value="C:RNA polymerase I complex"/>
    <property type="evidence" value="ECO:0007669"/>
    <property type="project" value="TreeGrafter"/>
</dbReference>